<feature type="compositionally biased region" description="Pro residues" evidence="1">
    <location>
        <begin position="31"/>
        <end position="49"/>
    </location>
</feature>
<dbReference type="EMBL" id="DSPX01000020">
    <property type="protein sequence ID" value="HGF99570.1"/>
    <property type="molecule type" value="Genomic_DNA"/>
</dbReference>
<feature type="region of interest" description="Disordered" evidence="1">
    <location>
        <begin position="31"/>
        <end position="62"/>
    </location>
</feature>
<evidence type="ECO:0000256" key="1">
    <source>
        <dbReference type="SAM" id="MobiDB-lite"/>
    </source>
</evidence>
<dbReference type="AlphaFoldDB" id="A0A7C3VN58"/>
<comment type="caution">
    <text evidence="2">The sequence shown here is derived from an EMBL/GenBank/DDBJ whole genome shotgun (WGS) entry which is preliminary data.</text>
</comment>
<proteinExistence type="predicted"/>
<protein>
    <submittedName>
        <fullName evidence="2">Uncharacterized protein</fullName>
    </submittedName>
</protein>
<name>A0A7C3VN58_9CYAN</name>
<gene>
    <name evidence="2" type="ORF">ENR15_02590</name>
</gene>
<accession>A0A7C3VN58</accession>
<evidence type="ECO:0000313" key="2">
    <source>
        <dbReference type="EMBL" id="HGF99570.1"/>
    </source>
</evidence>
<sequence>MSVPDKRSHIKSGDIPSWFFEAVLPISPSPRLPVSPSPRLPVSPSPRLPVSPSRLFIHQRSQ</sequence>
<organism evidence="2">
    <name type="scientific">Planktothricoides sp. SpSt-374</name>
    <dbReference type="NCBI Taxonomy" id="2282167"/>
    <lineage>
        <taxon>Bacteria</taxon>
        <taxon>Bacillati</taxon>
        <taxon>Cyanobacteriota</taxon>
        <taxon>Cyanophyceae</taxon>
        <taxon>Oscillatoriophycideae</taxon>
        <taxon>Oscillatoriales</taxon>
        <taxon>Oscillatoriaceae</taxon>
        <taxon>Planktothricoides</taxon>
    </lineage>
</organism>
<reference evidence="2" key="1">
    <citation type="journal article" date="2020" name="mSystems">
        <title>Genome- and Community-Level Interaction Insights into Carbon Utilization and Element Cycling Functions of Hydrothermarchaeota in Hydrothermal Sediment.</title>
        <authorList>
            <person name="Zhou Z."/>
            <person name="Liu Y."/>
            <person name="Xu W."/>
            <person name="Pan J."/>
            <person name="Luo Z.H."/>
            <person name="Li M."/>
        </authorList>
    </citation>
    <scope>NUCLEOTIDE SEQUENCE [LARGE SCALE GENOMIC DNA]</scope>
    <source>
        <strain evidence="2">SpSt-374</strain>
    </source>
</reference>